<evidence type="ECO:0000313" key="2">
    <source>
        <dbReference type="Proteomes" id="UP000195611"/>
    </source>
</evidence>
<organism evidence="1 2">
    <name type="scientific">Marinilactibacillus psychrotolerans 42ea</name>
    <dbReference type="NCBI Taxonomy" id="1255609"/>
    <lineage>
        <taxon>Bacteria</taxon>
        <taxon>Bacillati</taxon>
        <taxon>Bacillota</taxon>
        <taxon>Bacilli</taxon>
        <taxon>Lactobacillales</taxon>
        <taxon>Carnobacteriaceae</taxon>
        <taxon>Marinilactibacillus</taxon>
    </lineage>
</organism>
<dbReference type="PANTHER" id="PTHR43799:SF1">
    <property type="entry name" value="ASPARTATE AMINOTRANSFERASE"/>
    <property type="match status" value="1"/>
</dbReference>
<sequence length="423" mass="47874">MNKNHLDGRLEQVRMQYNLYKKRPFDINITRGIPSRQQLELSKPLLNALDLSDWMSEDEQDIRNYGGLLGIKEARRLFSDILETSVEESLVGGNSSLQLMYAVLMMEMFTGESPWSKEADVKFLCPSPGYDRHWSILERMGIKMIPVELTGEGPDMELIEKIVSQDSSIKGIFCVPTYSNPTGETYSDEVVERLAEMHTAAEDFLIMWDNAYVVHHLDDEQEKALNILEACKKSGVPNRPYMFVSTSKITFPGAGVAAVGASEKNILRLAEELSKQIISFDKLNQKRHVLFLKDTNNIQQLMEEHAKILKPKFVWIQSILSAYFSGERKKFINWTNPKGGYFVHLTTRDGCATKIVDKMGEIGIQLTPANATYPYGINPLDNSIRLAPSFIELDKLEVALEALCICIELVTLEKYGENFIGGN</sequence>
<dbReference type="Proteomes" id="UP000195611">
    <property type="component" value="Unassembled WGS sequence"/>
</dbReference>
<gene>
    <name evidence="1" type="ORF">FM115_09495</name>
</gene>
<dbReference type="AlphaFoldDB" id="A0A1R4KEM3"/>
<keyword evidence="1" id="KW-0808">Transferase</keyword>
<accession>A0A1R4KEM3</accession>
<dbReference type="GO" id="GO:0004069">
    <property type="term" value="F:L-aspartate:2-oxoglutarate aminotransferase activity"/>
    <property type="evidence" value="ECO:0007669"/>
    <property type="project" value="UniProtKB-EC"/>
</dbReference>
<keyword evidence="1" id="KW-0032">Aminotransferase</keyword>
<dbReference type="InterPro" id="IPR015422">
    <property type="entry name" value="PyrdxlP-dep_Trfase_small"/>
</dbReference>
<dbReference type="InterPro" id="IPR024551">
    <property type="entry name" value="AspAT_Ic"/>
</dbReference>
<dbReference type="SUPFAM" id="SSF53383">
    <property type="entry name" value="PLP-dependent transferases"/>
    <property type="match status" value="1"/>
</dbReference>
<dbReference type="InterPro" id="IPR015421">
    <property type="entry name" value="PyrdxlP-dep_Trfase_major"/>
</dbReference>
<dbReference type="Gene3D" id="3.90.1150.10">
    <property type="entry name" value="Aspartate Aminotransferase, domain 1"/>
    <property type="match status" value="1"/>
</dbReference>
<dbReference type="Gene3D" id="3.40.640.10">
    <property type="entry name" value="Type I PLP-dependent aspartate aminotransferase-like (Major domain)"/>
    <property type="match status" value="1"/>
</dbReference>
<dbReference type="EC" id="2.6.1.1" evidence="1"/>
<dbReference type="PANTHER" id="PTHR43799">
    <property type="entry name" value="AMINOTRANSFERASE, PUTATIVE-RELATED"/>
    <property type="match status" value="1"/>
</dbReference>
<protein>
    <submittedName>
        <fullName evidence="1">Aspartate transaminase</fullName>
        <ecNumber evidence="1">2.6.1.1</ecNumber>
    </submittedName>
</protein>
<dbReference type="InterPro" id="IPR015424">
    <property type="entry name" value="PyrdxlP-dep_Trfase"/>
</dbReference>
<proteinExistence type="predicted"/>
<name>A0A1R4KEM3_9LACT</name>
<evidence type="ECO:0000313" key="1">
    <source>
        <dbReference type="EMBL" id="SJN42443.1"/>
    </source>
</evidence>
<dbReference type="RefSeq" id="WP_087059622.1">
    <property type="nucleotide sequence ID" value="NZ_FUKW01000132.1"/>
</dbReference>
<reference evidence="1 2" key="1">
    <citation type="submission" date="2017-02" db="EMBL/GenBank/DDBJ databases">
        <authorList>
            <person name="Peterson S.W."/>
        </authorList>
    </citation>
    <scope>NUCLEOTIDE SEQUENCE [LARGE SCALE GENOMIC DNA]</scope>
    <source>
        <strain evidence="1 2">42ea</strain>
    </source>
</reference>
<dbReference type="EMBL" id="FUKW01000132">
    <property type="protein sequence ID" value="SJN42443.1"/>
    <property type="molecule type" value="Genomic_DNA"/>
</dbReference>
<dbReference type="Pfam" id="PF12897">
    <property type="entry name" value="Asp_aminotransf"/>
    <property type="match status" value="1"/>
</dbReference>